<feature type="region of interest" description="Disordered" evidence="3">
    <location>
        <begin position="143"/>
        <end position="178"/>
    </location>
</feature>
<dbReference type="SUPFAM" id="SSF57535">
    <property type="entry name" value="Complement control module/SCR domain"/>
    <property type="match status" value="1"/>
</dbReference>
<protein>
    <recommendedName>
        <fullName evidence="5">Sushi domain-containing protein</fullName>
    </recommendedName>
</protein>
<organism evidence="6 7">
    <name type="scientific">Ridgeia piscesae</name>
    <name type="common">Tubeworm</name>
    <dbReference type="NCBI Taxonomy" id="27915"/>
    <lineage>
        <taxon>Eukaryota</taxon>
        <taxon>Metazoa</taxon>
        <taxon>Spiralia</taxon>
        <taxon>Lophotrochozoa</taxon>
        <taxon>Annelida</taxon>
        <taxon>Polychaeta</taxon>
        <taxon>Sedentaria</taxon>
        <taxon>Canalipalpata</taxon>
        <taxon>Sabellida</taxon>
        <taxon>Siboglinidae</taxon>
        <taxon>Ridgeia</taxon>
    </lineage>
</organism>
<dbReference type="Gene3D" id="2.10.70.10">
    <property type="entry name" value="Complement Module, domain 1"/>
    <property type="match status" value="1"/>
</dbReference>
<dbReference type="Proteomes" id="UP001209878">
    <property type="component" value="Unassembled WGS sequence"/>
</dbReference>
<evidence type="ECO:0000256" key="3">
    <source>
        <dbReference type="SAM" id="MobiDB-lite"/>
    </source>
</evidence>
<dbReference type="SMART" id="SM00032">
    <property type="entry name" value="CCP"/>
    <property type="match status" value="1"/>
</dbReference>
<keyword evidence="4" id="KW-1133">Transmembrane helix</keyword>
<sequence length="178" mass="19043">MSALSNATHCPPVVGQALLVSTTERSVGTVITLTCEDGFRLTGVERITCHSGGFWSSDFPVCDTAVATTSTVWIIVVCSIATLMALAVVVCAVYMLCMSFGDQKKNPDKIREMRNDKIRMYLAETQNYVWSPGDVEDVCPHTGQDQVDADGDDDDTASITSASGTTETTNGMSTRVSA</sequence>
<feature type="compositionally biased region" description="Acidic residues" evidence="3">
    <location>
        <begin position="147"/>
        <end position="156"/>
    </location>
</feature>
<dbReference type="AlphaFoldDB" id="A0AAD9P8A8"/>
<keyword evidence="4" id="KW-0812">Transmembrane</keyword>
<keyword evidence="7" id="KW-1185">Reference proteome</keyword>
<dbReference type="CDD" id="cd00033">
    <property type="entry name" value="CCP"/>
    <property type="match status" value="1"/>
</dbReference>
<keyword evidence="2" id="KW-0768">Sushi</keyword>
<evidence type="ECO:0000313" key="6">
    <source>
        <dbReference type="EMBL" id="KAK2189988.1"/>
    </source>
</evidence>
<dbReference type="EMBL" id="JAODUO010000092">
    <property type="protein sequence ID" value="KAK2189988.1"/>
    <property type="molecule type" value="Genomic_DNA"/>
</dbReference>
<proteinExistence type="predicted"/>
<feature type="compositionally biased region" description="Low complexity" evidence="3">
    <location>
        <begin position="157"/>
        <end position="169"/>
    </location>
</feature>
<gene>
    <name evidence="6" type="ORF">NP493_92g07013</name>
</gene>
<name>A0AAD9P8A8_RIDPI</name>
<comment type="caution">
    <text evidence="2">Lacks conserved residue(s) required for the propagation of feature annotation.</text>
</comment>
<feature type="transmembrane region" description="Helical" evidence="4">
    <location>
        <begin position="73"/>
        <end position="97"/>
    </location>
</feature>
<evidence type="ECO:0000256" key="2">
    <source>
        <dbReference type="PROSITE-ProRule" id="PRU00302"/>
    </source>
</evidence>
<dbReference type="InterPro" id="IPR000436">
    <property type="entry name" value="Sushi_SCR_CCP_dom"/>
</dbReference>
<feature type="domain" description="Sushi" evidence="5">
    <location>
        <begin position="8"/>
        <end position="64"/>
    </location>
</feature>
<evidence type="ECO:0000259" key="5">
    <source>
        <dbReference type="PROSITE" id="PS50923"/>
    </source>
</evidence>
<comment type="caution">
    <text evidence="6">The sequence shown here is derived from an EMBL/GenBank/DDBJ whole genome shotgun (WGS) entry which is preliminary data.</text>
</comment>
<reference evidence="6" key="1">
    <citation type="journal article" date="2023" name="Mol. Biol. Evol.">
        <title>Third-Generation Sequencing Reveals the Adaptive Role of the Epigenome in Three Deep-Sea Polychaetes.</title>
        <authorList>
            <person name="Perez M."/>
            <person name="Aroh O."/>
            <person name="Sun Y."/>
            <person name="Lan Y."/>
            <person name="Juniper S.K."/>
            <person name="Young C.R."/>
            <person name="Angers B."/>
            <person name="Qian P.Y."/>
        </authorList>
    </citation>
    <scope>NUCLEOTIDE SEQUENCE</scope>
    <source>
        <strain evidence="6">R07B-5</strain>
    </source>
</reference>
<evidence type="ECO:0000256" key="4">
    <source>
        <dbReference type="SAM" id="Phobius"/>
    </source>
</evidence>
<evidence type="ECO:0000313" key="7">
    <source>
        <dbReference type="Proteomes" id="UP001209878"/>
    </source>
</evidence>
<keyword evidence="1 2" id="KW-1015">Disulfide bond</keyword>
<dbReference type="InterPro" id="IPR035976">
    <property type="entry name" value="Sushi/SCR/CCP_sf"/>
</dbReference>
<dbReference type="Pfam" id="PF00084">
    <property type="entry name" value="Sushi"/>
    <property type="match status" value="1"/>
</dbReference>
<evidence type="ECO:0000256" key="1">
    <source>
        <dbReference type="ARBA" id="ARBA00023157"/>
    </source>
</evidence>
<accession>A0AAD9P8A8</accession>
<keyword evidence="4" id="KW-0472">Membrane</keyword>
<feature type="disulfide bond" evidence="2">
    <location>
        <begin position="35"/>
        <end position="62"/>
    </location>
</feature>
<dbReference type="PROSITE" id="PS50923">
    <property type="entry name" value="SUSHI"/>
    <property type="match status" value="1"/>
</dbReference>